<dbReference type="InterPro" id="IPR003961">
    <property type="entry name" value="FN3_dom"/>
</dbReference>
<reference evidence="2 3" key="1">
    <citation type="submission" date="2015-10" db="EMBL/GenBank/DDBJ databases">
        <authorList>
            <person name="Gilbert D.G."/>
        </authorList>
    </citation>
    <scope>NUCLEOTIDE SEQUENCE [LARGE SCALE GENOMIC DNA]</scope>
    <source>
        <strain evidence="2">COMA1</strain>
    </source>
</reference>
<organism evidence="2 3">
    <name type="scientific">Candidatus Nitrospira nitrosa</name>
    <dbReference type="NCBI Taxonomy" id="1742972"/>
    <lineage>
        <taxon>Bacteria</taxon>
        <taxon>Pseudomonadati</taxon>
        <taxon>Nitrospirota</taxon>
        <taxon>Nitrospiria</taxon>
        <taxon>Nitrospirales</taxon>
        <taxon>Nitrospiraceae</taxon>
        <taxon>Nitrospira</taxon>
    </lineage>
</organism>
<dbReference type="RefSeq" id="WP_176697992.1">
    <property type="nucleotide sequence ID" value="NZ_CZQA01000008.1"/>
</dbReference>
<sequence length="662" mass="69201">MTRSTRSSAVSGMVTGLFMLGLFGTAYAHEGDLHQLLGQGRPQPFVGGQPVKFDGDVEVIHGDGADVAHSFVRYFVRNVTTHELFELGFDDPSSVGLLTGRRVTVRGRQQNSVVWVKDVAALDSGGTTTQDSTATAPVLSERTAIAILVNLNDATLCSDVTACTYTPAYVGDKIFTATQSMRALYLNSSYGQVTFKTDTDGNGQPDVVGPFNLSLSKVGCNWSSWGNAADSAAQAAGIDLTLYQHRIYVLPPHSQLPDCGWAGLAYIGGSKSYIAEPQSMMVYAHELGHNLNMAHAGTDPENDGVMNVEYGDSSDPMGSSRALRNFNSPHLHQMGWLNVFPNAVQTVTTSGSYQLGAIGTTPDGTLPQALRIFKPNTNEYYYLSYRQATGWDASLPSTYTQGVNVHRYKGSGYGYTYFLQSLSTTGLFMDNANGITVVPVTNGSGSATVQVSFGCAANPPEVSLTPASVWVKPGSTVSLSGQITNRDSSGCNGTTFVLSTSGIGSVNPGSVGPLTSGQVGSATVTVTPTSSGTVTLTAHDGDGQDPIHSQDGVGTTQINVDASSPTAPSGLTGAAVQTGGVALSWNAASDSGSGLKSYYIYRNGVLLGTTTELSYSDRTGTGGALYTYGVTAVDQVGNESGLSNTVAVTYTVKTRGGKGRSK</sequence>
<dbReference type="InterPro" id="IPR013783">
    <property type="entry name" value="Ig-like_fold"/>
</dbReference>
<dbReference type="Gene3D" id="2.60.40.10">
    <property type="entry name" value="Immunoglobulins"/>
    <property type="match status" value="1"/>
</dbReference>
<keyword evidence="3" id="KW-1185">Reference proteome</keyword>
<evidence type="ECO:0000313" key="2">
    <source>
        <dbReference type="EMBL" id="CUS35596.1"/>
    </source>
</evidence>
<name>A0A0S4LD17_9BACT</name>
<dbReference type="SUPFAM" id="SSF55486">
    <property type="entry name" value="Metalloproteases ('zincins'), catalytic domain"/>
    <property type="match status" value="1"/>
</dbReference>
<dbReference type="SUPFAM" id="SSF49265">
    <property type="entry name" value="Fibronectin type III"/>
    <property type="match status" value="1"/>
</dbReference>
<dbReference type="EMBL" id="CZQA01000008">
    <property type="protein sequence ID" value="CUS35596.1"/>
    <property type="molecule type" value="Genomic_DNA"/>
</dbReference>
<feature type="domain" description="Fibronectin type-III" evidence="1">
    <location>
        <begin position="567"/>
        <end position="654"/>
    </location>
</feature>
<proteinExistence type="predicted"/>
<dbReference type="AlphaFoldDB" id="A0A0S4LD17"/>
<evidence type="ECO:0000259" key="1">
    <source>
        <dbReference type="PROSITE" id="PS50853"/>
    </source>
</evidence>
<dbReference type="STRING" id="1742972.COMA1_20358"/>
<dbReference type="InterPro" id="IPR036116">
    <property type="entry name" value="FN3_sf"/>
</dbReference>
<evidence type="ECO:0000313" key="3">
    <source>
        <dbReference type="Proteomes" id="UP000199032"/>
    </source>
</evidence>
<accession>A0A0S4LD17</accession>
<dbReference type="Pfam" id="PF05548">
    <property type="entry name" value="Peptidase_M11"/>
    <property type="match status" value="1"/>
</dbReference>
<dbReference type="CDD" id="cd00063">
    <property type="entry name" value="FN3"/>
    <property type="match status" value="1"/>
</dbReference>
<protein>
    <submittedName>
        <fullName evidence="2">Putative Peptidase M11 gametolysin</fullName>
    </submittedName>
</protein>
<gene>
    <name evidence="2" type="ORF">COMA1_20358</name>
</gene>
<dbReference type="Proteomes" id="UP000199032">
    <property type="component" value="Unassembled WGS sequence"/>
</dbReference>
<dbReference type="InterPro" id="IPR008752">
    <property type="entry name" value="Peptidase_M11"/>
</dbReference>
<dbReference type="PROSITE" id="PS50853">
    <property type="entry name" value="FN3"/>
    <property type="match status" value="1"/>
</dbReference>